<evidence type="ECO:0000256" key="9">
    <source>
        <dbReference type="ARBA" id="ARBA00022989"/>
    </source>
</evidence>
<reference evidence="15 16" key="1">
    <citation type="submission" date="2019-02" db="EMBL/GenBank/DDBJ databases">
        <title>WGS of Pseudoxanthomonas species novum from clinical isolates.</title>
        <authorList>
            <person name="Bernier A.-M."/>
            <person name="Bernard K."/>
            <person name="Vachon A."/>
        </authorList>
    </citation>
    <scope>NUCLEOTIDE SEQUENCE [LARGE SCALE GENOMIC DNA]</scope>
    <source>
        <strain evidence="15 16">NML130969</strain>
    </source>
</reference>
<evidence type="ECO:0000256" key="3">
    <source>
        <dbReference type="ARBA" id="ARBA00022448"/>
    </source>
</evidence>
<feature type="transmembrane region" description="Helical" evidence="13">
    <location>
        <begin position="12"/>
        <end position="36"/>
    </location>
</feature>
<keyword evidence="3" id="KW-0813">Transport</keyword>
<evidence type="ECO:0000313" key="16">
    <source>
        <dbReference type="Proteomes" id="UP000294164"/>
    </source>
</evidence>
<evidence type="ECO:0000256" key="10">
    <source>
        <dbReference type="ARBA" id="ARBA00023004"/>
    </source>
</evidence>
<evidence type="ECO:0000256" key="8">
    <source>
        <dbReference type="ARBA" id="ARBA00022982"/>
    </source>
</evidence>
<organism evidence="15 16">
    <name type="scientific">Pseudoxanthomonas winnipegensis</name>
    <dbReference type="NCBI Taxonomy" id="2480810"/>
    <lineage>
        <taxon>Bacteria</taxon>
        <taxon>Pseudomonadati</taxon>
        <taxon>Pseudomonadota</taxon>
        <taxon>Gammaproteobacteria</taxon>
        <taxon>Lysobacterales</taxon>
        <taxon>Lysobacteraceae</taxon>
        <taxon>Pseudoxanthomonas</taxon>
    </lineage>
</organism>
<dbReference type="GO" id="GO:0022904">
    <property type="term" value="P:respiratory electron transport chain"/>
    <property type="evidence" value="ECO:0007669"/>
    <property type="project" value="InterPro"/>
</dbReference>
<feature type="transmembrane region" description="Helical" evidence="13">
    <location>
        <begin position="87"/>
        <end position="110"/>
    </location>
</feature>
<gene>
    <name evidence="15" type="ORF">EA655_14120</name>
</gene>
<keyword evidence="7" id="KW-0479">Metal-binding</keyword>
<dbReference type="GO" id="GO:0005886">
    <property type="term" value="C:plasma membrane"/>
    <property type="evidence" value="ECO:0007669"/>
    <property type="project" value="UniProtKB-SubCell"/>
</dbReference>
<proteinExistence type="inferred from homology"/>
<evidence type="ECO:0000256" key="1">
    <source>
        <dbReference type="ARBA" id="ARBA00001970"/>
    </source>
</evidence>
<evidence type="ECO:0000256" key="2">
    <source>
        <dbReference type="ARBA" id="ARBA00004651"/>
    </source>
</evidence>
<comment type="cofactor">
    <cofactor evidence="1">
        <name>heme b</name>
        <dbReference type="ChEBI" id="CHEBI:60344"/>
    </cofactor>
</comment>
<evidence type="ECO:0000313" key="15">
    <source>
        <dbReference type="EMBL" id="TAA39615.1"/>
    </source>
</evidence>
<dbReference type="Proteomes" id="UP000294164">
    <property type="component" value="Unassembled WGS sequence"/>
</dbReference>
<keyword evidence="9 13" id="KW-1133">Transmembrane helix</keyword>
<dbReference type="EMBL" id="SHMG01000009">
    <property type="protein sequence ID" value="TAA39615.1"/>
    <property type="molecule type" value="Genomic_DNA"/>
</dbReference>
<dbReference type="GO" id="GO:0020037">
    <property type="term" value="F:heme binding"/>
    <property type="evidence" value="ECO:0007669"/>
    <property type="project" value="TreeGrafter"/>
</dbReference>
<keyword evidence="6 13" id="KW-0812">Transmembrane</keyword>
<dbReference type="Pfam" id="PF01292">
    <property type="entry name" value="Ni_hydr_CYTB"/>
    <property type="match status" value="1"/>
</dbReference>
<accession>A0A4Q8M2T9</accession>
<evidence type="ECO:0000256" key="12">
    <source>
        <dbReference type="ARBA" id="ARBA00037975"/>
    </source>
</evidence>
<dbReference type="PANTHER" id="PTHR30529">
    <property type="entry name" value="CYTOCHROME B561"/>
    <property type="match status" value="1"/>
</dbReference>
<evidence type="ECO:0000256" key="5">
    <source>
        <dbReference type="ARBA" id="ARBA00022617"/>
    </source>
</evidence>
<evidence type="ECO:0000256" key="4">
    <source>
        <dbReference type="ARBA" id="ARBA00022475"/>
    </source>
</evidence>
<dbReference type="GO" id="GO:0009055">
    <property type="term" value="F:electron transfer activity"/>
    <property type="evidence" value="ECO:0007669"/>
    <property type="project" value="InterPro"/>
</dbReference>
<dbReference type="OrthoDB" id="8589936at2"/>
<comment type="caution">
    <text evidence="15">The sequence shown here is derived from an EMBL/GenBank/DDBJ whole genome shotgun (WGS) entry which is preliminary data.</text>
</comment>
<evidence type="ECO:0000256" key="11">
    <source>
        <dbReference type="ARBA" id="ARBA00023136"/>
    </source>
</evidence>
<comment type="subcellular location">
    <subcellularLocation>
        <location evidence="2">Cell membrane</location>
        <topology evidence="2">Multi-pass membrane protein</topology>
    </subcellularLocation>
</comment>
<keyword evidence="11 13" id="KW-0472">Membrane</keyword>
<evidence type="ECO:0000256" key="6">
    <source>
        <dbReference type="ARBA" id="ARBA00022692"/>
    </source>
</evidence>
<dbReference type="AlphaFoldDB" id="A0A4Q8M2T9"/>
<sequence>MNASAPPTPWPVAVAGLHWLGVALVLAVAVLGLAMVELERGSDLRKAAYALHKSLGITVLALTTLRIAVRLATRAPPPVAGPAWQQWLARATHLLMYALLLALPLSGWLLNSVAGQPLRWFGLATLPALAGKNPALRAPLGQAHLWLFWTLAGLVALHVLAALYHQWLLHDRTVGRMLPGRRR</sequence>
<keyword evidence="5" id="KW-0349">Heme</keyword>
<protein>
    <submittedName>
        <fullName evidence="15">Cytochrome b</fullName>
    </submittedName>
</protein>
<feature type="transmembrane region" description="Helical" evidence="13">
    <location>
        <begin position="146"/>
        <end position="167"/>
    </location>
</feature>
<dbReference type="PANTHER" id="PTHR30529:SF7">
    <property type="entry name" value="CYTOCHROME B561 BACTERIAL_NI-HYDROGENASE DOMAIN-CONTAINING PROTEIN"/>
    <property type="match status" value="1"/>
</dbReference>
<keyword evidence="8" id="KW-0249">Electron transport</keyword>
<keyword evidence="10" id="KW-0408">Iron</keyword>
<evidence type="ECO:0000256" key="13">
    <source>
        <dbReference type="SAM" id="Phobius"/>
    </source>
</evidence>
<evidence type="ECO:0000259" key="14">
    <source>
        <dbReference type="Pfam" id="PF01292"/>
    </source>
</evidence>
<dbReference type="GO" id="GO:0046872">
    <property type="term" value="F:metal ion binding"/>
    <property type="evidence" value="ECO:0007669"/>
    <property type="project" value="UniProtKB-KW"/>
</dbReference>
<evidence type="ECO:0000256" key="7">
    <source>
        <dbReference type="ARBA" id="ARBA00022723"/>
    </source>
</evidence>
<name>A0A4Q8M2T9_9GAMM</name>
<dbReference type="InterPro" id="IPR052168">
    <property type="entry name" value="Cytochrome_b561_oxidase"/>
</dbReference>
<dbReference type="InterPro" id="IPR016174">
    <property type="entry name" value="Di-haem_cyt_TM"/>
</dbReference>
<comment type="similarity">
    <text evidence="12">Belongs to the cytochrome b561 family.</text>
</comment>
<dbReference type="RefSeq" id="WP_130535167.1">
    <property type="nucleotide sequence ID" value="NZ_SHMG01000009.1"/>
</dbReference>
<dbReference type="InterPro" id="IPR011577">
    <property type="entry name" value="Cyt_b561_bac/Ni-Hgenase"/>
</dbReference>
<feature type="domain" description="Cytochrome b561 bacterial/Ni-hydrogenase" evidence="14">
    <location>
        <begin position="10"/>
        <end position="180"/>
    </location>
</feature>
<keyword evidence="4" id="KW-1003">Cell membrane</keyword>
<dbReference type="SUPFAM" id="SSF81342">
    <property type="entry name" value="Transmembrane di-heme cytochromes"/>
    <property type="match status" value="1"/>
</dbReference>